<dbReference type="Proteomes" id="UP000030787">
    <property type="component" value="Chromosome"/>
</dbReference>
<dbReference type="RefSeq" id="WP_048111522.1">
    <property type="nucleotide sequence ID" value="NZ_CP010070.1"/>
</dbReference>
<protein>
    <recommendedName>
        <fullName evidence="2">UPF0179 protein Mpt1_c02760</fullName>
    </recommendedName>
</protein>
<evidence type="ECO:0000256" key="1">
    <source>
        <dbReference type="ARBA" id="ARBA00010824"/>
    </source>
</evidence>
<gene>
    <name evidence="3" type="ORF">Mpt1_c02760</name>
</gene>
<dbReference type="OrthoDB" id="24613at2157"/>
<dbReference type="STRING" id="1577791.Mpt1_c02760"/>
<organism evidence="3 4">
    <name type="scientific">Candidatus Methanoplasma termitum</name>
    <dbReference type="NCBI Taxonomy" id="1577791"/>
    <lineage>
        <taxon>Archaea</taxon>
        <taxon>Methanobacteriati</taxon>
        <taxon>Thermoplasmatota</taxon>
        <taxon>Thermoplasmata</taxon>
        <taxon>Methanomassiliicoccales</taxon>
        <taxon>Methanomassiliicoccaceae</taxon>
        <taxon>Candidatus Methanoplasma</taxon>
    </lineage>
</organism>
<evidence type="ECO:0000313" key="3">
    <source>
        <dbReference type="EMBL" id="AIZ56176.1"/>
    </source>
</evidence>
<dbReference type="Pfam" id="PF03684">
    <property type="entry name" value="UPF0179"/>
    <property type="match status" value="1"/>
</dbReference>
<dbReference type="EMBL" id="CP010070">
    <property type="protein sequence ID" value="AIZ56176.1"/>
    <property type="molecule type" value="Genomic_DNA"/>
</dbReference>
<reference evidence="3 4" key="1">
    <citation type="journal article" date="2014" name="Appl. Environ. Microbiol.">
        <title>Comparative Genome Analysis of 'Candidatus Methanoplasma termitum' Indicates a New Mode of Energy Metabolism in the Seventh Order of Methanogens.</title>
        <authorList>
            <person name="Lang K."/>
            <person name="Schuldes J."/>
            <person name="Klingl A."/>
            <person name="Poehlein A."/>
            <person name="Daniel R."/>
            <person name="Brune A."/>
        </authorList>
    </citation>
    <scope>NUCLEOTIDE SEQUENCE [LARGE SCALE GENOMIC DNA]</scope>
    <source>
        <strain evidence="4">Mpt1</strain>
    </source>
</reference>
<dbReference type="KEGG" id="mear:Mpt1_c02760"/>
<sequence length="141" mass="15829">MVSITLISIPQAKEGGRFYYLGPQPECDECKLKKVCVNLEQGHLYEIISVREQTHDCVLNEDKVKVVEVNKTVQMSAVPKRSAIEGGIITLKEPECKKLDCKNYRVCHPYALENGKKYKITNVKGSAECPIYGDLVLVTLL</sequence>
<comment type="similarity">
    <text evidence="1 2">Belongs to the UPF0179 family.</text>
</comment>
<keyword evidence="4" id="KW-1185">Reference proteome</keyword>
<dbReference type="PANTHER" id="PTHR40699">
    <property type="entry name" value="UPF0179 PROTEIN MJ1627"/>
    <property type="match status" value="1"/>
</dbReference>
<dbReference type="PANTHER" id="PTHR40699:SF1">
    <property type="entry name" value="UPF0179 PROTEIN MJ1627"/>
    <property type="match status" value="1"/>
</dbReference>
<dbReference type="HAMAP" id="MF_00498">
    <property type="entry name" value="UPF0179"/>
    <property type="match status" value="1"/>
</dbReference>
<evidence type="ECO:0000313" key="4">
    <source>
        <dbReference type="Proteomes" id="UP000030787"/>
    </source>
</evidence>
<dbReference type="InterPro" id="IPR005369">
    <property type="entry name" value="UPF0179"/>
</dbReference>
<proteinExistence type="inferred from homology"/>
<evidence type="ECO:0000256" key="2">
    <source>
        <dbReference type="HAMAP-Rule" id="MF_00498"/>
    </source>
</evidence>
<dbReference type="GeneID" id="24817947"/>
<name>A0A0A7LFA9_9ARCH</name>
<accession>A0A0A7LFA9</accession>
<dbReference type="HOGENOM" id="CLU_121764_0_0_2"/>
<dbReference type="AlphaFoldDB" id="A0A0A7LFA9"/>